<dbReference type="Proteomes" id="UP000320386">
    <property type="component" value="Chromosome"/>
</dbReference>
<dbReference type="AlphaFoldDB" id="A0A518C149"/>
<gene>
    <name evidence="1" type="ORF">Pan265_28280</name>
</gene>
<keyword evidence="2" id="KW-1185">Reference proteome</keyword>
<accession>A0A518C149</accession>
<dbReference type="OrthoDB" id="9763944at2"/>
<name>A0A518C149_9BACT</name>
<protein>
    <recommendedName>
        <fullName evidence="3">DUF4914 domain-containing protein</fullName>
    </recommendedName>
</protein>
<evidence type="ECO:0008006" key="3">
    <source>
        <dbReference type="Google" id="ProtNLM"/>
    </source>
</evidence>
<proteinExistence type="predicted"/>
<dbReference type="KEGG" id="mcad:Pan265_28280"/>
<reference evidence="1 2" key="1">
    <citation type="submission" date="2019-02" db="EMBL/GenBank/DDBJ databases">
        <title>Deep-cultivation of Planctomycetes and their phenomic and genomic characterization uncovers novel biology.</title>
        <authorList>
            <person name="Wiegand S."/>
            <person name="Jogler M."/>
            <person name="Boedeker C."/>
            <person name="Pinto D."/>
            <person name="Vollmers J."/>
            <person name="Rivas-Marin E."/>
            <person name="Kohn T."/>
            <person name="Peeters S.H."/>
            <person name="Heuer A."/>
            <person name="Rast P."/>
            <person name="Oberbeckmann S."/>
            <person name="Bunk B."/>
            <person name="Jeske O."/>
            <person name="Meyerdierks A."/>
            <person name="Storesund J.E."/>
            <person name="Kallscheuer N."/>
            <person name="Luecker S."/>
            <person name="Lage O.M."/>
            <person name="Pohl T."/>
            <person name="Merkel B.J."/>
            <person name="Hornburger P."/>
            <person name="Mueller R.-W."/>
            <person name="Bruemmer F."/>
            <person name="Labrenz M."/>
            <person name="Spormann A.M."/>
            <person name="Op den Camp H."/>
            <person name="Overmann J."/>
            <person name="Amann R."/>
            <person name="Jetten M.S.M."/>
            <person name="Mascher T."/>
            <person name="Medema M.H."/>
            <person name="Devos D.P."/>
            <person name="Kaster A.-K."/>
            <person name="Ovreas L."/>
            <person name="Rohde M."/>
            <person name="Galperin M.Y."/>
            <person name="Jogler C."/>
        </authorList>
    </citation>
    <scope>NUCLEOTIDE SEQUENCE [LARGE SCALE GENOMIC DNA]</scope>
    <source>
        <strain evidence="1 2">Pan265</strain>
    </source>
</reference>
<evidence type="ECO:0000313" key="2">
    <source>
        <dbReference type="Proteomes" id="UP000320386"/>
    </source>
</evidence>
<dbReference type="EMBL" id="CP036280">
    <property type="protein sequence ID" value="QDU72951.1"/>
    <property type="molecule type" value="Genomic_DNA"/>
</dbReference>
<evidence type="ECO:0000313" key="1">
    <source>
        <dbReference type="EMBL" id="QDU72951.1"/>
    </source>
</evidence>
<sequence>MSAIDLPVSMSQSAEDVLKGAKSATFVGSVEDLIRLAVPEDGVDARGIFTVGYEVEGRGYVPELEVCRVRNGISANYVEPYMRRRDPDCMVIADKRPTGKRTWDERFPDKDWEDVRQATFDWMKTQDLAYFVFNAGLAGKGTEAVAIAPANAAFFALGLAMLQGILPKEEIREEFFHEAIIYVAPPFRHTHFEGRQVVVHNRREQVHELFSYNLYPGPSAKKGIYGVLLNRGEYEGWVTAHCSTVQVVTPYDNTCTIMHEGASGGGKSEMLEQMHREQDGQIRLGTNTVTGESKYLTLPRGCRLHPVTDDMALCHPDYQKPEVKKLTLYDAEDAWFLRVNHITKYGTDPHLEAMTINPPSPLLFLNIDAKPGSTALIWDAIEDEPGVPCPNPRVIMPRKDYPNIVTEPVTVDVRSFGVRTPPCTAEQPTYGVLGMINILPPALAWLWRLVAPRGHANPSIVDTQGMTSEGVGSYWPFATGRAVDQANLLLSQFMNTDETLFVLIPNQHVGCWETSFTPQWIVREYLARRGSSVFPKDRLLAARCPLLGYSLKSMQVEGTEIPEGFLRVETQPEVGESGYDAGAEVLKAFFHDQISAFSVADLDPHGQKIIEACLSDASVTEYEALGPGA</sequence>
<dbReference type="InterPro" id="IPR032583">
    <property type="entry name" value="DUF4914"/>
</dbReference>
<dbReference type="SUPFAM" id="SSF53795">
    <property type="entry name" value="PEP carboxykinase-like"/>
    <property type="match status" value="1"/>
</dbReference>
<dbReference type="Pfam" id="PF16260">
    <property type="entry name" value="DUF4914"/>
    <property type="match status" value="1"/>
</dbReference>
<organism evidence="1 2">
    <name type="scientific">Mucisphaera calidilacus</name>
    <dbReference type="NCBI Taxonomy" id="2527982"/>
    <lineage>
        <taxon>Bacteria</taxon>
        <taxon>Pseudomonadati</taxon>
        <taxon>Planctomycetota</taxon>
        <taxon>Phycisphaerae</taxon>
        <taxon>Phycisphaerales</taxon>
        <taxon>Phycisphaeraceae</taxon>
        <taxon>Mucisphaera</taxon>
    </lineage>
</organism>